<evidence type="ECO:0000256" key="1">
    <source>
        <dbReference type="SAM" id="MobiDB-lite"/>
    </source>
</evidence>
<gene>
    <name evidence="2" type="ORF">C1752_13134</name>
</gene>
<name>A0A2W1J8B8_9CYAN</name>
<dbReference type="OrthoDB" id="495876at2"/>
<protein>
    <submittedName>
        <fullName evidence="2">Uncharacterized protein</fullName>
    </submittedName>
</protein>
<dbReference type="RefSeq" id="WP_110989063.1">
    <property type="nucleotide sequence ID" value="NZ_CAWNWM010000039.1"/>
</dbReference>
<dbReference type="InterPro" id="IPR013321">
    <property type="entry name" value="Arc_rbn_hlx_hlx"/>
</dbReference>
<dbReference type="Gene3D" id="1.10.1220.10">
    <property type="entry name" value="Met repressor-like"/>
    <property type="match status" value="1"/>
</dbReference>
<accession>A0A2W1J8B8</accession>
<keyword evidence="3" id="KW-1185">Reference proteome</keyword>
<evidence type="ECO:0000313" key="2">
    <source>
        <dbReference type="EMBL" id="PZD70408.1"/>
    </source>
</evidence>
<organism evidence="2 3">
    <name type="scientific">Acaryochloris thomasi RCC1774</name>
    <dbReference type="NCBI Taxonomy" id="1764569"/>
    <lineage>
        <taxon>Bacteria</taxon>
        <taxon>Bacillati</taxon>
        <taxon>Cyanobacteriota</taxon>
        <taxon>Cyanophyceae</taxon>
        <taxon>Acaryochloridales</taxon>
        <taxon>Acaryochloridaceae</taxon>
        <taxon>Acaryochloris</taxon>
        <taxon>Acaryochloris thomasi</taxon>
    </lineage>
</organism>
<reference evidence="2 3" key="1">
    <citation type="journal article" date="2018" name="Sci. Rep.">
        <title>A novel species of the marine cyanobacterium Acaryochloris with a unique pigment content and lifestyle.</title>
        <authorList>
            <person name="Partensky F."/>
            <person name="Six C."/>
            <person name="Ratin M."/>
            <person name="Garczarek L."/>
            <person name="Vaulot D."/>
            <person name="Probert I."/>
            <person name="Calteau A."/>
            <person name="Gourvil P."/>
            <person name="Marie D."/>
            <person name="Grebert T."/>
            <person name="Bouchier C."/>
            <person name="Le Panse S."/>
            <person name="Gachenot M."/>
            <person name="Rodriguez F."/>
            <person name="Garrido J.L."/>
        </authorList>
    </citation>
    <scope>NUCLEOTIDE SEQUENCE [LARGE SCALE GENOMIC DNA]</scope>
    <source>
        <strain evidence="2 3">RCC1774</strain>
    </source>
</reference>
<sequence>MATKPPPPPKRSKGKGEPPISTVKGDPPTATDTRSNLGKPEPGKIIDMNFKVPAEFKRDFKIAAATHGMTQKDLLMEIFHEWSQKKG</sequence>
<dbReference type="AlphaFoldDB" id="A0A2W1J8B8"/>
<dbReference type="EMBL" id="PQWO01000039">
    <property type="protein sequence ID" value="PZD70408.1"/>
    <property type="molecule type" value="Genomic_DNA"/>
</dbReference>
<evidence type="ECO:0000313" key="3">
    <source>
        <dbReference type="Proteomes" id="UP000248857"/>
    </source>
</evidence>
<feature type="region of interest" description="Disordered" evidence="1">
    <location>
        <begin position="1"/>
        <end position="45"/>
    </location>
</feature>
<dbReference type="GO" id="GO:0006355">
    <property type="term" value="P:regulation of DNA-templated transcription"/>
    <property type="evidence" value="ECO:0007669"/>
    <property type="project" value="InterPro"/>
</dbReference>
<proteinExistence type="predicted"/>
<dbReference type="SUPFAM" id="SSF47598">
    <property type="entry name" value="Ribbon-helix-helix"/>
    <property type="match status" value="1"/>
</dbReference>
<dbReference type="Proteomes" id="UP000248857">
    <property type="component" value="Unassembled WGS sequence"/>
</dbReference>
<dbReference type="InterPro" id="IPR010985">
    <property type="entry name" value="Ribbon_hlx_hlx"/>
</dbReference>
<comment type="caution">
    <text evidence="2">The sequence shown here is derived from an EMBL/GenBank/DDBJ whole genome shotgun (WGS) entry which is preliminary data.</text>
</comment>